<dbReference type="Proteomes" id="UP000178117">
    <property type="component" value="Unassembled WGS sequence"/>
</dbReference>
<keyword evidence="3" id="KW-0067">ATP-binding</keyword>
<evidence type="ECO:0000256" key="3">
    <source>
        <dbReference type="ARBA" id="ARBA00022840"/>
    </source>
</evidence>
<evidence type="ECO:0000259" key="5">
    <source>
        <dbReference type="Pfam" id="PF08245"/>
    </source>
</evidence>
<evidence type="ECO:0000313" key="6">
    <source>
        <dbReference type="EMBL" id="OGN17594.1"/>
    </source>
</evidence>
<comment type="caution">
    <text evidence="6">The sequence shown here is derived from an EMBL/GenBank/DDBJ whole genome shotgun (WGS) entry which is preliminary data.</text>
</comment>
<accession>A0A1F8FWP6</accession>
<evidence type="ECO:0008006" key="8">
    <source>
        <dbReference type="Google" id="ProtNLM"/>
    </source>
</evidence>
<dbReference type="STRING" id="1802685.A3C88_02410"/>
<dbReference type="GO" id="GO:0005524">
    <property type="term" value="F:ATP binding"/>
    <property type="evidence" value="ECO:0007669"/>
    <property type="project" value="UniProtKB-KW"/>
</dbReference>
<proteinExistence type="predicted"/>
<evidence type="ECO:0000256" key="1">
    <source>
        <dbReference type="ARBA" id="ARBA00022598"/>
    </source>
</evidence>
<dbReference type="EMBL" id="MGJZ01000007">
    <property type="protein sequence ID" value="OGN17594.1"/>
    <property type="molecule type" value="Genomic_DNA"/>
</dbReference>
<dbReference type="InterPro" id="IPR036565">
    <property type="entry name" value="Mur-like_cat_sf"/>
</dbReference>
<dbReference type="GO" id="GO:0016881">
    <property type="term" value="F:acid-amino acid ligase activity"/>
    <property type="evidence" value="ECO:0007669"/>
    <property type="project" value="InterPro"/>
</dbReference>
<dbReference type="InterPro" id="IPR051046">
    <property type="entry name" value="MurCDEF_CellWall_CoF430Synth"/>
</dbReference>
<dbReference type="InterPro" id="IPR036615">
    <property type="entry name" value="Mur_ligase_C_dom_sf"/>
</dbReference>
<dbReference type="Pfam" id="PF08245">
    <property type="entry name" value="Mur_ligase_M"/>
    <property type="match status" value="1"/>
</dbReference>
<gene>
    <name evidence="6" type="ORF">A3C88_02410</name>
</gene>
<name>A0A1F8FWP6_9BACT</name>
<dbReference type="InterPro" id="IPR004101">
    <property type="entry name" value="Mur_ligase_C"/>
</dbReference>
<reference evidence="6 7" key="1">
    <citation type="journal article" date="2016" name="Nat. Commun.">
        <title>Thousands of microbial genomes shed light on interconnected biogeochemical processes in an aquifer system.</title>
        <authorList>
            <person name="Anantharaman K."/>
            <person name="Brown C.T."/>
            <person name="Hug L.A."/>
            <person name="Sharon I."/>
            <person name="Castelle C.J."/>
            <person name="Probst A.J."/>
            <person name="Thomas B.C."/>
            <person name="Singh A."/>
            <person name="Wilkins M.J."/>
            <person name="Karaoz U."/>
            <person name="Brodie E.L."/>
            <person name="Williams K.H."/>
            <person name="Hubbard S.S."/>
            <person name="Banfield J.F."/>
        </authorList>
    </citation>
    <scope>NUCLEOTIDE SEQUENCE [LARGE SCALE GENOMIC DNA]</scope>
</reference>
<dbReference type="Gene3D" id="3.90.190.20">
    <property type="entry name" value="Mur ligase, C-terminal domain"/>
    <property type="match status" value="1"/>
</dbReference>
<dbReference type="Gene3D" id="3.40.1190.10">
    <property type="entry name" value="Mur-like, catalytic domain"/>
    <property type="match status" value="1"/>
</dbReference>
<feature type="domain" description="Mur ligase C-terminal" evidence="4">
    <location>
        <begin position="274"/>
        <end position="397"/>
    </location>
</feature>
<evidence type="ECO:0000259" key="4">
    <source>
        <dbReference type="Pfam" id="PF02875"/>
    </source>
</evidence>
<evidence type="ECO:0000256" key="2">
    <source>
        <dbReference type="ARBA" id="ARBA00022741"/>
    </source>
</evidence>
<dbReference type="PANTHER" id="PTHR43024:SF1">
    <property type="entry name" value="UDP-N-ACETYLMURAMOYL-TRIPEPTIDE--D-ALANYL-D-ALANINE LIGASE"/>
    <property type="match status" value="1"/>
</dbReference>
<feature type="domain" description="Mur ligase central" evidence="5">
    <location>
        <begin position="99"/>
        <end position="248"/>
    </location>
</feature>
<dbReference type="SUPFAM" id="SSF53623">
    <property type="entry name" value="MurD-like peptide ligases, catalytic domain"/>
    <property type="match status" value="1"/>
</dbReference>
<keyword evidence="1" id="KW-0436">Ligase</keyword>
<dbReference type="AlphaFoldDB" id="A0A1F8FWP6"/>
<evidence type="ECO:0000313" key="7">
    <source>
        <dbReference type="Proteomes" id="UP000178117"/>
    </source>
</evidence>
<dbReference type="SUPFAM" id="SSF53244">
    <property type="entry name" value="MurD-like peptide ligases, peptide-binding domain"/>
    <property type="match status" value="1"/>
</dbReference>
<dbReference type="Pfam" id="PF02875">
    <property type="entry name" value="Mur_ligase_C"/>
    <property type="match status" value="1"/>
</dbReference>
<dbReference type="PANTHER" id="PTHR43024">
    <property type="entry name" value="UDP-N-ACETYLMURAMOYL-TRIPEPTIDE--D-ALANYL-D-ALANINE LIGASE"/>
    <property type="match status" value="1"/>
</dbReference>
<dbReference type="InterPro" id="IPR013221">
    <property type="entry name" value="Mur_ligase_cen"/>
</dbReference>
<keyword evidence="2" id="KW-0547">Nucleotide-binding</keyword>
<organism evidence="6 7">
    <name type="scientific">Candidatus Yanofskybacteria bacterium RIFCSPHIGHO2_02_FULL_50_12</name>
    <dbReference type="NCBI Taxonomy" id="1802685"/>
    <lineage>
        <taxon>Bacteria</taxon>
        <taxon>Candidatus Yanofskyibacteriota</taxon>
    </lineage>
</organism>
<protein>
    <recommendedName>
        <fullName evidence="8">UDP-N-acetylmuramoyl-tripeptide--D-alanyl-D-alanine ligase</fullName>
    </recommendedName>
</protein>
<sequence length="430" mass="47520">MIRKILQLKLELLARLYLWRYKPEIIGVTGNAGKTSTKEAISAVLSATRRVRVASGNLNNEFGIPLAILGGFDREYYEDGPSIGFWIKVVILGFLKIILDLRNPELLILEYGADQPGDIKRLVSKYKPHISVITTVGDVPVHIEFFKDAEVVAQEKSNLVKVLEAQDYAVLNHDDDRVLDMKQRTRAHIMTYGFDEESDIHVSGFDLISNEEGAPVGATFKLHNGQTFLPVTITGSLGKSQAWAAAAAAAVGIIYGMNLVDISEALSHYHGPKGRLNILKGIKKSHVIDDTYNASPASMRLALETLRDLPGLRKVAILGDMLELGDHTIPAHQAAGTFAAEFVNILVCIGSRAKFIAEAAMDQLPKENIFTFDTSEEAKLKVQELLKERDLILVKGSQGIRMEKIVAEIIAEPQKAKNFLVRQSKKWLAK</sequence>